<reference evidence="7 8" key="1">
    <citation type="submission" date="2020-02" db="EMBL/GenBank/DDBJ databases">
        <title>Genome sequence of strain AETb3-4.</title>
        <authorList>
            <person name="Gao J."/>
            <person name="Zhang X."/>
        </authorList>
    </citation>
    <scope>NUCLEOTIDE SEQUENCE [LARGE SCALE GENOMIC DNA]</scope>
    <source>
        <strain evidence="7 8">AETb3-4</strain>
    </source>
</reference>
<dbReference type="GO" id="GO:0015074">
    <property type="term" value="P:DNA integration"/>
    <property type="evidence" value="ECO:0007669"/>
    <property type="project" value="InterPro"/>
</dbReference>
<dbReference type="SUPFAM" id="SSF56349">
    <property type="entry name" value="DNA breaking-rejoining enzymes"/>
    <property type="match status" value="1"/>
</dbReference>
<comment type="similarity">
    <text evidence="1">Belongs to the 'phage' integrase family.</text>
</comment>
<protein>
    <submittedName>
        <fullName evidence="7">Site-specific integrase</fullName>
    </submittedName>
</protein>
<evidence type="ECO:0000256" key="2">
    <source>
        <dbReference type="ARBA" id="ARBA00023125"/>
    </source>
</evidence>
<dbReference type="GO" id="GO:0006310">
    <property type="term" value="P:DNA recombination"/>
    <property type="evidence" value="ECO:0007669"/>
    <property type="project" value="UniProtKB-KW"/>
</dbReference>
<gene>
    <name evidence="7" type="ORF">G6034_09545</name>
</gene>
<dbReference type="Gene3D" id="1.10.443.10">
    <property type="entry name" value="Intergrase catalytic core"/>
    <property type="match status" value="1"/>
</dbReference>
<dbReference type="InterPro" id="IPR010998">
    <property type="entry name" value="Integrase_recombinase_N"/>
</dbReference>
<dbReference type="InterPro" id="IPR002104">
    <property type="entry name" value="Integrase_catalytic"/>
</dbReference>
<dbReference type="GO" id="GO:0003677">
    <property type="term" value="F:DNA binding"/>
    <property type="evidence" value="ECO:0007669"/>
    <property type="project" value="UniProtKB-UniRule"/>
</dbReference>
<keyword evidence="3" id="KW-0233">DNA recombination</keyword>
<evidence type="ECO:0000313" key="8">
    <source>
        <dbReference type="Proteomes" id="UP000543556"/>
    </source>
</evidence>
<dbReference type="InterPro" id="IPR044068">
    <property type="entry name" value="CB"/>
</dbReference>
<dbReference type="PROSITE" id="PS51898">
    <property type="entry name" value="TYR_RECOMBINASE"/>
    <property type="match status" value="1"/>
</dbReference>
<evidence type="ECO:0000256" key="4">
    <source>
        <dbReference type="PROSITE-ProRule" id="PRU01248"/>
    </source>
</evidence>
<evidence type="ECO:0000259" key="5">
    <source>
        <dbReference type="PROSITE" id="PS51898"/>
    </source>
</evidence>
<proteinExistence type="inferred from homology"/>
<dbReference type="PANTHER" id="PTHR30349:SF64">
    <property type="entry name" value="PROPHAGE INTEGRASE INTD-RELATED"/>
    <property type="match status" value="1"/>
</dbReference>
<sequence>MASISERVKKDGSRTYMVRWRDPETRRNHGISMATEVEANLLKRLLDTNGQSFEIAQTALIENDKKKPTFTAVIQEHLILLTRPSVGTIHTYQTMLDLHIAGVIGHIPLDKLDYRHLTQWVKTMQSKGCSAKTIRNNHGLIFAAMKTAVRLQYRPDNPCIGVELPSDDKAEDEAQFLSHAEFAMIMNAMGERYKAFTNFLVTTGTRFGEATAVSVGDLDLQSDPATVRINKAWKRVADSQYEIGSTKTRAGNRTVSLDQQLVDILAPLVAGRPRTALLFAAPSGGRIVHKLFWHHYWVPAVASAQAHGLKKNSRIHDLRHTHASWLIQEGVSLFTISRRLGHSSTRTTEQVYGHLMPEALKDAATATGRSSKSWNASLGTS</sequence>
<dbReference type="Gene3D" id="1.10.150.130">
    <property type="match status" value="1"/>
</dbReference>
<dbReference type="AlphaFoldDB" id="A0A7Y7IGN1"/>
<evidence type="ECO:0000313" key="7">
    <source>
        <dbReference type="EMBL" id="NVM95151.1"/>
    </source>
</evidence>
<dbReference type="InterPro" id="IPR013762">
    <property type="entry name" value="Integrase-like_cat_sf"/>
</dbReference>
<comment type="caution">
    <text evidence="7">The sequence shown here is derived from an EMBL/GenBank/DDBJ whole genome shotgun (WGS) entry which is preliminary data.</text>
</comment>
<dbReference type="InterPro" id="IPR050090">
    <property type="entry name" value="Tyrosine_recombinase_XerCD"/>
</dbReference>
<accession>A0A7Y7IGN1</accession>
<dbReference type="InterPro" id="IPR011010">
    <property type="entry name" value="DNA_brk_join_enz"/>
</dbReference>
<dbReference type="PANTHER" id="PTHR30349">
    <property type="entry name" value="PHAGE INTEGRASE-RELATED"/>
    <property type="match status" value="1"/>
</dbReference>
<name>A0A7Y7IGN1_9MICC</name>
<dbReference type="PROSITE" id="PS51900">
    <property type="entry name" value="CB"/>
    <property type="match status" value="1"/>
</dbReference>
<dbReference type="EMBL" id="JAAMFM010000011">
    <property type="protein sequence ID" value="NVM95151.1"/>
    <property type="molecule type" value="Genomic_DNA"/>
</dbReference>
<dbReference type="Pfam" id="PF00589">
    <property type="entry name" value="Phage_integrase"/>
    <property type="match status" value="1"/>
</dbReference>
<keyword evidence="2 4" id="KW-0238">DNA-binding</keyword>
<evidence type="ECO:0000256" key="1">
    <source>
        <dbReference type="ARBA" id="ARBA00008857"/>
    </source>
</evidence>
<keyword evidence="8" id="KW-1185">Reference proteome</keyword>
<evidence type="ECO:0000256" key="3">
    <source>
        <dbReference type="ARBA" id="ARBA00023172"/>
    </source>
</evidence>
<evidence type="ECO:0000259" key="6">
    <source>
        <dbReference type="PROSITE" id="PS51900"/>
    </source>
</evidence>
<dbReference type="Proteomes" id="UP000543556">
    <property type="component" value="Unassembled WGS sequence"/>
</dbReference>
<feature type="domain" description="Tyr recombinase" evidence="5">
    <location>
        <begin position="172"/>
        <end position="365"/>
    </location>
</feature>
<dbReference type="CDD" id="cd01189">
    <property type="entry name" value="INT_ICEBs1_C_like"/>
    <property type="match status" value="1"/>
</dbReference>
<organism evidence="7 8">
    <name type="scientific">Arthrobacter wenxiniae</name>
    <dbReference type="NCBI Taxonomy" id="2713570"/>
    <lineage>
        <taxon>Bacteria</taxon>
        <taxon>Bacillati</taxon>
        <taxon>Actinomycetota</taxon>
        <taxon>Actinomycetes</taxon>
        <taxon>Micrococcales</taxon>
        <taxon>Micrococcaceae</taxon>
        <taxon>Arthrobacter</taxon>
    </lineage>
</organism>
<feature type="domain" description="Core-binding (CB)" evidence="6">
    <location>
        <begin position="68"/>
        <end position="149"/>
    </location>
</feature>